<evidence type="ECO:0000313" key="2">
    <source>
        <dbReference type="RefSeq" id="XP_013786439.1"/>
    </source>
</evidence>
<dbReference type="Proteomes" id="UP000694941">
    <property type="component" value="Unplaced"/>
</dbReference>
<evidence type="ECO:0000313" key="1">
    <source>
        <dbReference type="Proteomes" id="UP000694941"/>
    </source>
</evidence>
<dbReference type="RefSeq" id="XP_013786439.1">
    <property type="nucleotide sequence ID" value="XM_013930985.1"/>
</dbReference>
<dbReference type="GeneID" id="106470428"/>
<dbReference type="PANTHER" id="PTHR45913">
    <property type="entry name" value="EPM2A-INTERACTING PROTEIN 1"/>
    <property type="match status" value="1"/>
</dbReference>
<keyword evidence="1" id="KW-1185">Reference proteome</keyword>
<gene>
    <name evidence="2" type="primary">LOC106470428</name>
</gene>
<reference evidence="2" key="1">
    <citation type="submission" date="2025-08" db="UniProtKB">
        <authorList>
            <consortium name="RefSeq"/>
        </authorList>
    </citation>
    <scope>IDENTIFICATION</scope>
    <source>
        <tissue evidence="2">Muscle</tissue>
    </source>
</reference>
<protein>
    <submittedName>
        <fullName evidence="2">General transcription factor II-I repeat domain-containing protein 2-like</fullName>
    </submittedName>
</protein>
<organism evidence="1 2">
    <name type="scientific">Limulus polyphemus</name>
    <name type="common">Atlantic horseshoe crab</name>
    <dbReference type="NCBI Taxonomy" id="6850"/>
    <lineage>
        <taxon>Eukaryota</taxon>
        <taxon>Metazoa</taxon>
        <taxon>Ecdysozoa</taxon>
        <taxon>Arthropoda</taxon>
        <taxon>Chelicerata</taxon>
        <taxon>Merostomata</taxon>
        <taxon>Xiphosura</taxon>
        <taxon>Limulidae</taxon>
        <taxon>Limulus</taxon>
    </lineage>
</organism>
<proteinExistence type="predicted"/>
<dbReference type="PANTHER" id="PTHR45913:SF10">
    <property type="entry name" value="DUF4371 DOMAIN-CONTAINING PROTEIN"/>
    <property type="match status" value="1"/>
</dbReference>
<name>A0ABM1BQ09_LIMPO</name>
<accession>A0ABM1BQ09</accession>
<sequence>MLGKHVGFVNLLQKELGRPLLSLHCIIHEENVCTKASSKQLNEVMSVVIKITNTIIARSALNHRKFKTFLEQIECEYSDLLMHTEVRWLSRGKVLNRFVACINAIEIFMSEIGESFPQLKDKNWLLKLKFLTDITNHFNNLNLRLQSKEQTILKLYEAWKSFCCKLVLFQGDIMKQTFKYFPSVKTHEEITNAEVDMLKTYIDAIQIEFETRFQNFKAHGPMFSFIIKPDGMEENVLDLQYFNFLEIENLDMELIDFKNSTIWTDKFKALRRQLHVGHHFPPSFLR</sequence>